<protein>
    <submittedName>
        <fullName evidence="2">DUF541 domain-containing protein</fullName>
    </submittedName>
</protein>
<reference evidence="2 3" key="1">
    <citation type="submission" date="2019-11" db="EMBL/GenBank/DDBJ databases">
        <title>Eggerthellaceae novel genus isolated from the rectal contents of marmort.</title>
        <authorList>
            <person name="Zhang G."/>
        </authorList>
    </citation>
    <scope>NUCLEOTIDE SEQUENCE [LARGE SCALE GENOMIC DNA]</scope>
    <source>
        <strain evidence="3">zg-886</strain>
    </source>
</reference>
<dbReference type="InterPro" id="IPR052022">
    <property type="entry name" value="26kDa_periplasmic_antigen"/>
</dbReference>
<organism evidence="2 3">
    <name type="scientific">Xiamenia xianingshaonis</name>
    <dbReference type="NCBI Taxonomy" id="2682776"/>
    <lineage>
        <taxon>Bacteria</taxon>
        <taxon>Bacillati</taxon>
        <taxon>Actinomycetota</taxon>
        <taxon>Coriobacteriia</taxon>
        <taxon>Eggerthellales</taxon>
        <taxon>Eggerthellaceae</taxon>
        <taxon>Xiamenia</taxon>
    </lineage>
</organism>
<evidence type="ECO:0000256" key="1">
    <source>
        <dbReference type="SAM" id="MobiDB-lite"/>
    </source>
</evidence>
<dbReference type="Gene3D" id="3.30.110.170">
    <property type="entry name" value="Protein of unknown function (DUF541), domain 1"/>
    <property type="match status" value="1"/>
</dbReference>
<dbReference type="PANTHER" id="PTHR34387:SF2">
    <property type="entry name" value="SLR1258 PROTEIN"/>
    <property type="match status" value="1"/>
</dbReference>
<proteinExistence type="predicted"/>
<sequence length="235" mass="26000">MVQVSTRHKEGRMPRFVQIGAVVHKEFGPDTMVVDIRIEGGDHDREACIASYNARFSALRNALLATGLEASEIQSDRLDIAACQTSKTKRERGFHRGGAAEGYEYRSSIAVEVPVSKRTLERLWKAVVDTDKGADFCIRFKLKDEDTAKAELLCEAVTEGRKRAEVLASAAGERLGRVLSISHDFTDEEEWFGSSLDMDNEDDEASKASPSAAPEFNPATIEVECSVSVEWELLD</sequence>
<keyword evidence="3" id="KW-1185">Reference proteome</keyword>
<dbReference type="InterPro" id="IPR007497">
    <property type="entry name" value="SIMPL/DUF541"/>
</dbReference>
<accession>A0ABX0ILF7</accession>
<evidence type="ECO:0000313" key="2">
    <source>
        <dbReference type="EMBL" id="NHM13682.1"/>
    </source>
</evidence>
<dbReference type="EMBL" id="WPCR01000003">
    <property type="protein sequence ID" value="NHM13682.1"/>
    <property type="molecule type" value="Genomic_DNA"/>
</dbReference>
<dbReference type="Gene3D" id="3.30.70.2970">
    <property type="entry name" value="Protein of unknown function (DUF541), domain 2"/>
    <property type="match status" value="1"/>
</dbReference>
<dbReference type="PANTHER" id="PTHR34387">
    <property type="entry name" value="SLR1258 PROTEIN"/>
    <property type="match status" value="1"/>
</dbReference>
<dbReference type="Pfam" id="PF04402">
    <property type="entry name" value="SIMPL"/>
    <property type="match status" value="1"/>
</dbReference>
<comment type="caution">
    <text evidence="2">The sequence shown here is derived from an EMBL/GenBank/DDBJ whole genome shotgun (WGS) entry which is preliminary data.</text>
</comment>
<feature type="region of interest" description="Disordered" evidence="1">
    <location>
        <begin position="195"/>
        <end position="217"/>
    </location>
</feature>
<dbReference type="Proteomes" id="UP000636394">
    <property type="component" value="Unassembled WGS sequence"/>
</dbReference>
<name>A0ABX0ILF7_9ACTN</name>
<evidence type="ECO:0000313" key="3">
    <source>
        <dbReference type="Proteomes" id="UP000636394"/>
    </source>
</evidence>
<gene>
    <name evidence="2" type="ORF">GMI68_02655</name>
</gene>